<organism evidence="2 3">
    <name type="scientific">Nocardioides caricicola</name>
    <dbReference type="NCBI Taxonomy" id="634770"/>
    <lineage>
        <taxon>Bacteria</taxon>
        <taxon>Bacillati</taxon>
        <taxon>Actinomycetota</taxon>
        <taxon>Actinomycetes</taxon>
        <taxon>Propionibacteriales</taxon>
        <taxon>Nocardioidaceae</taxon>
        <taxon>Nocardioides</taxon>
    </lineage>
</organism>
<name>A0ABW0N940_9ACTN</name>
<dbReference type="Proteomes" id="UP001595956">
    <property type="component" value="Unassembled WGS sequence"/>
</dbReference>
<comment type="caution">
    <text evidence="2">The sequence shown here is derived from an EMBL/GenBank/DDBJ whole genome shotgun (WGS) entry which is preliminary data.</text>
</comment>
<dbReference type="EMBL" id="JBHSMD010000010">
    <property type="protein sequence ID" value="MFC5495467.1"/>
    <property type="molecule type" value="Genomic_DNA"/>
</dbReference>
<reference evidence="3" key="1">
    <citation type="journal article" date="2019" name="Int. J. Syst. Evol. Microbiol.">
        <title>The Global Catalogue of Microorganisms (GCM) 10K type strain sequencing project: providing services to taxonomists for standard genome sequencing and annotation.</title>
        <authorList>
            <consortium name="The Broad Institute Genomics Platform"/>
            <consortium name="The Broad Institute Genome Sequencing Center for Infectious Disease"/>
            <person name="Wu L."/>
            <person name="Ma J."/>
        </authorList>
    </citation>
    <scope>NUCLEOTIDE SEQUENCE [LARGE SCALE GENOMIC DNA]</scope>
    <source>
        <strain evidence="3">KACC 13778</strain>
    </source>
</reference>
<evidence type="ECO:0000313" key="2">
    <source>
        <dbReference type="EMBL" id="MFC5495467.1"/>
    </source>
</evidence>
<evidence type="ECO:0000256" key="1">
    <source>
        <dbReference type="SAM" id="MobiDB-lite"/>
    </source>
</evidence>
<protein>
    <submittedName>
        <fullName evidence="2">Uncharacterized protein</fullName>
    </submittedName>
</protein>
<keyword evidence="3" id="KW-1185">Reference proteome</keyword>
<feature type="region of interest" description="Disordered" evidence="1">
    <location>
        <begin position="1"/>
        <end position="34"/>
    </location>
</feature>
<gene>
    <name evidence="2" type="ORF">ACFPKY_20330</name>
</gene>
<accession>A0ABW0N940</accession>
<sequence>MFQPPELHPNRPGVVAPVRVDPRGRTGPTRAEARGEGWRRSSWGLYVPSWVDDQSVEQRIVEAAAHLPAYGGVTGWAALRWLGGRWFGGTDGRGALLDVTLTTGDLHARSRPGVAICEEKVDPRELQVVDGLRVTSPVRSVCFAMRYAASVREAAAVLDMAAYSDLVSIDELQDYALAHPAWTGIPQCRDAIPYSDENTWSWTEFDMRWIWSVDIGFRRPLCNRPVFDLAGRHIGTPDLLDPVLGVVGEYDGGLHLAGARRAKDIQREADYRAVGLECVTMVAPDRHDPTAFSRRLREAYARARVRAGRSEAPRWTIEPPPWWIPTTSVAARRQLTEDQRARLLRYRIAG</sequence>
<dbReference type="RefSeq" id="WP_345181629.1">
    <property type="nucleotide sequence ID" value="NZ_BAABFQ010000009.1"/>
</dbReference>
<proteinExistence type="predicted"/>
<evidence type="ECO:0000313" key="3">
    <source>
        <dbReference type="Proteomes" id="UP001595956"/>
    </source>
</evidence>